<sequence>MDASLYENHTNSSLLYAEETLLERYNRYVQVLILFILAVLGFFLNIVIIITLYNRHRNGSAYSNIDLLIFHLTISDLLVAGFCCLTDAAWKMTYSWLAGDLMCRIIKHMQMFSLYASTFIVVCISLDRCIAIVNPIPRFDSQTTVKVLIRSAWLLAFVCGLPQILIFRVEKAPFTVDDKELFQCVTHGAYSEEWQETAYVVFTFFVIFAIPLLIITLSYTLIFIRLNNKTLIGVQRKSELNRIHSDTSTTGRYRVSTMKRAKKNALWISLLVIVTFVICWAPYHFAMIYFVMISHAHTTDSADIINTFQHIFFFGMSTSILNPILYGAFHFVRKKQGSRESRDDRGRRRSSNLENHNLGKNGCNGNGWNYTETELSLASSYRPSSQRVRNFHRSRNANT</sequence>
<comment type="caution">
    <text evidence="11">The sequence shown here is derived from an EMBL/GenBank/DDBJ whole genome shotgun (WGS) entry which is preliminary data.</text>
</comment>
<evidence type="ECO:0000256" key="5">
    <source>
        <dbReference type="ARBA" id="ARBA00023136"/>
    </source>
</evidence>
<evidence type="ECO:0000256" key="1">
    <source>
        <dbReference type="ARBA" id="ARBA00004651"/>
    </source>
</evidence>
<gene>
    <name evidence="11" type="primary">RvY_07874-1</name>
    <name evidence="11" type="synonym">RvY_07874.1</name>
    <name evidence="11" type="ORF">RvY_07874</name>
</gene>
<feature type="transmembrane region" description="Helical" evidence="9">
    <location>
        <begin position="109"/>
        <end position="126"/>
    </location>
</feature>
<feature type="domain" description="G-protein coupled receptors family 1 profile" evidence="10">
    <location>
        <begin position="44"/>
        <end position="326"/>
    </location>
</feature>
<dbReference type="STRING" id="947166.A0A1D1V6M7"/>
<evidence type="ECO:0000256" key="6">
    <source>
        <dbReference type="ARBA" id="ARBA00023170"/>
    </source>
</evidence>
<dbReference type="Gene3D" id="1.20.1070.10">
    <property type="entry name" value="Rhodopsin 7-helix transmembrane proteins"/>
    <property type="match status" value="1"/>
</dbReference>
<evidence type="ECO:0000313" key="11">
    <source>
        <dbReference type="EMBL" id="GAU96425.1"/>
    </source>
</evidence>
<evidence type="ECO:0000313" key="12">
    <source>
        <dbReference type="Proteomes" id="UP000186922"/>
    </source>
</evidence>
<evidence type="ECO:0000256" key="4">
    <source>
        <dbReference type="ARBA" id="ARBA00022989"/>
    </source>
</evidence>
<keyword evidence="2" id="KW-1003">Cell membrane</keyword>
<accession>A0A1D1V6M7</accession>
<name>A0A1D1V6M7_RAMVA</name>
<dbReference type="GO" id="GO:0004930">
    <property type="term" value="F:G protein-coupled receptor activity"/>
    <property type="evidence" value="ECO:0007669"/>
    <property type="project" value="UniProtKB-KW"/>
</dbReference>
<comment type="subcellular location">
    <subcellularLocation>
        <location evidence="1">Cell membrane</location>
        <topology evidence="1">Multi-pass membrane protein</topology>
    </subcellularLocation>
</comment>
<evidence type="ECO:0000259" key="10">
    <source>
        <dbReference type="PROSITE" id="PS50262"/>
    </source>
</evidence>
<dbReference type="Pfam" id="PF00001">
    <property type="entry name" value="7tm_1"/>
    <property type="match status" value="1"/>
</dbReference>
<reference evidence="11 12" key="1">
    <citation type="journal article" date="2016" name="Nat. Commun.">
        <title>Extremotolerant tardigrade genome and improved radiotolerance of human cultured cells by tardigrade-unique protein.</title>
        <authorList>
            <person name="Hashimoto T."/>
            <person name="Horikawa D.D."/>
            <person name="Saito Y."/>
            <person name="Kuwahara H."/>
            <person name="Kozuka-Hata H."/>
            <person name="Shin-I T."/>
            <person name="Minakuchi Y."/>
            <person name="Ohishi K."/>
            <person name="Motoyama A."/>
            <person name="Aizu T."/>
            <person name="Enomoto A."/>
            <person name="Kondo K."/>
            <person name="Tanaka S."/>
            <person name="Hara Y."/>
            <person name="Koshikawa S."/>
            <person name="Sagara H."/>
            <person name="Miura T."/>
            <person name="Yokobori S."/>
            <person name="Miyagawa K."/>
            <person name="Suzuki Y."/>
            <person name="Kubo T."/>
            <person name="Oyama M."/>
            <person name="Kohara Y."/>
            <person name="Fujiyama A."/>
            <person name="Arakawa K."/>
            <person name="Katayama T."/>
            <person name="Toyoda A."/>
            <person name="Kunieda T."/>
        </authorList>
    </citation>
    <scope>NUCLEOTIDE SEQUENCE [LARGE SCALE GENOMIC DNA]</scope>
    <source>
        <strain evidence="11 12">YOKOZUNA-1</strain>
    </source>
</reference>
<feature type="region of interest" description="Disordered" evidence="8">
    <location>
        <begin position="337"/>
        <end position="360"/>
    </location>
</feature>
<feature type="transmembrane region" description="Helical" evidence="9">
    <location>
        <begin position="311"/>
        <end position="332"/>
    </location>
</feature>
<dbReference type="EMBL" id="BDGG01000003">
    <property type="protein sequence ID" value="GAU96425.1"/>
    <property type="molecule type" value="Genomic_DNA"/>
</dbReference>
<keyword evidence="5 9" id="KW-0472">Membrane</keyword>
<dbReference type="PRINTS" id="PR00237">
    <property type="entry name" value="GPCRRHODOPSN"/>
</dbReference>
<evidence type="ECO:0000256" key="9">
    <source>
        <dbReference type="SAM" id="Phobius"/>
    </source>
</evidence>
<keyword evidence="12" id="KW-1185">Reference proteome</keyword>
<dbReference type="GO" id="GO:0005886">
    <property type="term" value="C:plasma membrane"/>
    <property type="evidence" value="ECO:0007669"/>
    <property type="project" value="UniProtKB-SubCell"/>
</dbReference>
<keyword evidence="6 7" id="KW-0675">Receptor</keyword>
<evidence type="ECO:0000256" key="2">
    <source>
        <dbReference type="ARBA" id="ARBA00022475"/>
    </source>
</evidence>
<feature type="transmembrane region" description="Helical" evidence="9">
    <location>
        <begin position="28"/>
        <end position="53"/>
    </location>
</feature>
<protein>
    <recommendedName>
        <fullName evidence="10">G-protein coupled receptors family 1 profile domain-containing protein</fullName>
    </recommendedName>
</protein>
<feature type="transmembrane region" description="Helical" evidence="9">
    <location>
        <begin position="198"/>
        <end position="222"/>
    </location>
</feature>
<dbReference type="Proteomes" id="UP000186922">
    <property type="component" value="Unassembled WGS sequence"/>
</dbReference>
<dbReference type="PROSITE" id="PS00237">
    <property type="entry name" value="G_PROTEIN_RECEP_F1_1"/>
    <property type="match status" value="1"/>
</dbReference>
<dbReference type="AlphaFoldDB" id="A0A1D1V6M7"/>
<keyword evidence="4 9" id="KW-1133">Transmembrane helix</keyword>
<feature type="transmembrane region" description="Helical" evidence="9">
    <location>
        <begin position="266"/>
        <end position="291"/>
    </location>
</feature>
<dbReference type="InterPro" id="IPR017452">
    <property type="entry name" value="GPCR_Rhodpsn_7TM"/>
</dbReference>
<keyword evidence="3 7" id="KW-0812">Transmembrane</keyword>
<dbReference type="PANTHER" id="PTHR24241">
    <property type="entry name" value="NEUROPEPTIDE RECEPTOR-RELATED G-PROTEIN COUPLED RECEPTOR"/>
    <property type="match status" value="1"/>
</dbReference>
<dbReference type="GO" id="GO:0032870">
    <property type="term" value="P:cellular response to hormone stimulus"/>
    <property type="evidence" value="ECO:0007669"/>
    <property type="project" value="TreeGrafter"/>
</dbReference>
<evidence type="ECO:0000256" key="7">
    <source>
        <dbReference type="RuleBase" id="RU000688"/>
    </source>
</evidence>
<dbReference type="SUPFAM" id="SSF81321">
    <property type="entry name" value="Family A G protein-coupled receptor-like"/>
    <property type="match status" value="1"/>
</dbReference>
<dbReference type="InterPro" id="IPR000276">
    <property type="entry name" value="GPCR_Rhodpsn"/>
</dbReference>
<keyword evidence="7" id="KW-0807">Transducer</keyword>
<feature type="compositionally biased region" description="Basic and acidic residues" evidence="8">
    <location>
        <begin position="337"/>
        <end position="346"/>
    </location>
</feature>
<dbReference type="PANTHER" id="PTHR24241:SF59">
    <property type="entry name" value="ADIPOKINETIC HORMONE RECEPTOR, ISOFORM C"/>
    <property type="match status" value="1"/>
</dbReference>
<dbReference type="GO" id="GO:0042277">
    <property type="term" value="F:peptide binding"/>
    <property type="evidence" value="ECO:0007669"/>
    <property type="project" value="TreeGrafter"/>
</dbReference>
<keyword evidence="7" id="KW-0297">G-protein coupled receptor</keyword>
<organism evidence="11 12">
    <name type="scientific">Ramazzottius varieornatus</name>
    <name type="common">Water bear</name>
    <name type="synonym">Tardigrade</name>
    <dbReference type="NCBI Taxonomy" id="947166"/>
    <lineage>
        <taxon>Eukaryota</taxon>
        <taxon>Metazoa</taxon>
        <taxon>Ecdysozoa</taxon>
        <taxon>Tardigrada</taxon>
        <taxon>Eutardigrada</taxon>
        <taxon>Parachela</taxon>
        <taxon>Hypsibioidea</taxon>
        <taxon>Ramazzottiidae</taxon>
        <taxon>Ramazzottius</taxon>
    </lineage>
</organism>
<feature type="transmembrane region" description="Helical" evidence="9">
    <location>
        <begin position="65"/>
        <end position="89"/>
    </location>
</feature>
<proteinExistence type="inferred from homology"/>
<feature type="transmembrane region" description="Helical" evidence="9">
    <location>
        <begin position="147"/>
        <end position="167"/>
    </location>
</feature>
<comment type="similarity">
    <text evidence="7">Belongs to the G-protein coupled receptor 1 family.</text>
</comment>
<evidence type="ECO:0000256" key="8">
    <source>
        <dbReference type="SAM" id="MobiDB-lite"/>
    </source>
</evidence>
<evidence type="ECO:0000256" key="3">
    <source>
        <dbReference type="ARBA" id="ARBA00022692"/>
    </source>
</evidence>
<dbReference type="OrthoDB" id="6022667at2759"/>
<dbReference type="PROSITE" id="PS50262">
    <property type="entry name" value="G_PROTEIN_RECEP_F1_2"/>
    <property type="match status" value="1"/>
</dbReference>